<protein>
    <submittedName>
        <fullName evidence="1">Uncharacterized protein</fullName>
    </submittedName>
</protein>
<dbReference type="EMBL" id="JBHMFB010000012">
    <property type="protein sequence ID" value="MFB9088889.1"/>
    <property type="molecule type" value="Genomic_DNA"/>
</dbReference>
<gene>
    <name evidence="1" type="ORF">ACFFUU_04680</name>
</gene>
<dbReference type="Proteomes" id="UP001589576">
    <property type="component" value="Unassembled WGS sequence"/>
</dbReference>
<sequence>MNRICIYAKDIQQITGKSERQAREIIKKIRANSAKPKHQPITVDDFCDYFGFDPPAIIPLLK</sequence>
<dbReference type="RefSeq" id="WP_290284364.1">
    <property type="nucleotide sequence ID" value="NZ_JAUFQN010000019.1"/>
</dbReference>
<evidence type="ECO:0000313" key="2">
    <source>
        <dbReference type="Proteomes" id="UP001589576"/>
    </source>
</evidence>
<proteinExistence type="predicted"/>
<keyword evidence="2" id="KW-1185">Reference proteome</keyword>
<name>A0ABV5GCP5_9FLAO</name>
<evidence type="ECO:0000313" key="1">
    <source>
        <dbReference type="EMBL" id="MFB9088889.1"/>
    </source>
</evidence>
<reference evidence="1 2" key="1">
    <citation type="submission" date="2024-09" db="EMBL/GenBank/DDBJ databases">
        <authorList>
            <person name="Sun Q."/>
            <person name="Mori K."/>
        </authorList>
    </citation>
    <scope>NUCLEOTIDE SEQUENCE [LARGE SCALE GENOMIC DNA]</scope>
    <source>
        <strain evidence="1 2">CECT 8460</strain>
    </source>
</reference>
<accession>A0ABV5GCP5</accession>
<comment type="caution">
    <text evidence="1">The sequence shown here is derived from an EMBL/GenBank/DDBJ whole genome shotgun (WGS) entry which is preliminary data.</text>
</comment>
<organism evidence="1 2">
    <name type="scientific">Flavobacterium paronense</name>
    <dbReference type="NCBI Taxonomy" id="1392775"/>
    <lineage>
        <taxon>Bacteria</taxon>
        <taxon>Pseudomonadati</taxon>
        <taxon>Bacteroidota</taxon>
        <taxon>Flavobacteriia</taxon>
        <taxon>Flavobacteriales</taxon>
        <taxon>Flavobacteriaceae</taxon>
        <taxon>Flavobacterium</taxon>
    </lineage>
</organism>